<reference evidence="11 12" key="1">
    <citation type="submission" date="2014-04" db="EMBL/GenBank/DDBJ databases">
        <title>A comprehensive comparison of genomes of Erythrobacter spp. strains.</title>
        <authorList>
            <person name="Zheng Q."/>
        </authorList>
    </citation>
    <scope>NUCLEOTIDE SEQUENCE [LARGE SCALE GENOMIC DNA]</scope>
    <source>
        <strain evidence="11 12">DSM 6997</strain>
    </source>
</reference>
<evidence type="ECO:0000313" key="11">
    <source>
        <dbReference type="EMBL" id="KEO90554.1"/>
    </source>
</evidence>
<dbReference type="EMBL" id="JMIW01000003">
    <property type="protein sequence ID" value="KEO90554.1"/>
    <property type="molecule type" value="Genomic_DNA"/>
</dbReference>
<keyword evidence="12" id="KW-1185">Reference proteome</keyword>
<evidence type="ECO:0000256" key="4">
    <source>
        <dbReference type="ARBA" id="ARBA00022519"/>
    </source>
</evidence>
<feature type="transmembrane region" description="Helical" evidence="9">
    <location>
        <begin position="123"/>
        <end position="144"/>
    </location>
</feature>
<dbReference type="InterPro" id="IPR055348">
    <property type="entry name" value="DctQ"/>
</dbReference>
<dbReference type="RefSeq" id="WP_034959997.1">
    <property type="nucleotide sequence ID" value="NZ_JMIW01000003.1"/>
</dbReference>
<proteinExistence type="inferred from homology"/>
<accession>A0A074MAX6</accession>
<comment type="subunit">
    <text evidence="9">The complex comprises the extracytoplasmic solute receptor protein and the two transmembrane proteins.</text>
</comment>
<feature type="transmembrane region" description="Helical" evidence="9">
    <location>
        <begin position="85"/>
        <end position="103"/>
    </location>
</feature>
<evidence type="ECO:0000256" key="1">
    <source>
        <dbReference type="ARBA" id="ARBA00004429"/>
    </source>
</evidence>
<dbReference type="InterPro" id="IPR007387">
    <property type="entry name" value="TRAP_DctQ"/>
</dbReference>
<evidence type="ECO:0000313" key="12">
    <source>
        <dbReference type="Proteomes" id="UP000027647"/>
    </source>
</evidence>
<keyword evidence="7 9" id="KW-0472">Membrane</keyword>
<dbReference type="Proteomes" id="UP000027647">
    <property type="component" value="Unassembled WGS sequence"/>
</dbReference>
<evidence type="ECO:0000256" key="6">
    <source>
        <dbReference type="ARBA" id="ARBA00022989"/>
    </source>
</evidence>
<name>A0A074MAX6_ERYLO</name>
<dbReference type="GO" id="GO:0005886">
    <property type="term" value="C:plasma membrane"/>
    <property type="evidence" value="ECO:0007669"/>
    <property type="project" value="UniProtKB-SubCell"/>
</dbReference>
<comment type="caution">
    <text evidence="11">The sequence shown here is derived from an EMBL/GenBank/DDBJ whole genome shotgun (WGS) entry which is preliminary data.</text>
</comment>
<evidence type="ECO:0000256" key="9">
    <source>
        <dbReference type="RuleBase" id="RU369079"/>
    </source>
</evidence>
<evidence type="ECO:0000259" key="10">
    <source>
        <dbReference type="Pfam" id="PF04290"/>
    </source>
</evidence>
<feature type="domain" description="Tripartite ATP-independent periplasmic transporters DctQ component" evidence="10">
    <location>
        <begin position="19"/>
        <end position="145"/>
    </location>
</feature>
<dbReference type="GO" id="GO:0015740">
    <property type="term" value="P:C4-dicarboxylate transport"/>
    <property type="evidence" value="ECO:0007669"/>
    <property type="project" value="TreeGrafter"/>
</dbReference>
<feature type="transmembrane region" description="Helical" evidence="9">
    <location>
        <begin position="43"/>
        <end position="64"/>
    </location>
</feature>
<dbReference type="PANTHER" id="PTHR35011:SF11">
    <property type="entry name" value="TRAP TRANSPORTER SMALL PERMEASE PROTEIN"/>
    <property type="match status" value="1"/>
</dbReference>
<dbReference type="Pfam" id="PF04290">
    <property type="entry name" value="DctQ"/>
    <property type="match status" value="1"/>
</dbReference>
<evidence type="ECO:0000256" key="2">
    <source>
        <dbReference type="ARBA" id="ARBA00022448"/>
    </source>
</evidence>
<keyword evidence="2 9" id="KW-0813">Transport</keyword>
<protein>
    <recommendedName>
        <fullName evidence="9">TRAP transporter small permease protein</fullName>
    </recommendedName>
</protein>
<dbReference type="STRING" id="1044.EH31_10730"/>
<evidence type="ECO:0000256" key="7">
    <source>
        <dbReference type="ARBA" id="ARBA00023136"/>
    </source>
</evidence>
<comment type="subcellular location">
    <subcellularLocation>
        <location evidence="1 9">Cell inner membrane</location>
        <topology evidence="1 9">Multi-pass membrane protein</topology>
    </subcellularLocation>
</comment>
<keyword evidence="5 9" id="KW-0812">Transmembrane</keyword>
<keyword evidence="6 9" id="KW-1133">Transmembrane helix</keyword>
<organism evidence="11 12">
    <name type="scientific">Erythrobacter longus</name>
    <dbReference type="NCBI Taxonomy" id="1044"/>
    <lineage>
        <taxon>Bacteria</taxon>
        <taxon>Pseudomonadati</taxon>
        <taxon>Pseudomonadota</taxon>
        <taxon>Alphaproteobacteria</taxon>
        <taxon>Sphingomonadales</taxon>
        <taxon>Erythrobacteraceae</taxon>
        <taxon>Erythrobacter/Porphyrobacter group</taxon>
        <taxon>Erythrobacter</taxon>
    </lineage>
</organism>
<keyword evidence="3" id="KW-1003">Cell membrane</keyword>
<sequence length="163" mass="17600">MQRISDFLIKLGAAGLVLMTAIIGWQVFGRFVLNDSPSWSEQAALILMIWYVFFAAAAGVYEGFHIRIALLENSLSEGRARMVRRVIHALVAGGGTVLLVYGAQLVWLVRDHVVPALGISRGFAYIPVPVCGLLIAVFAALHFVREGESAGAGEGKTTESEDI</sequence>
<evidence type="ECO:0000256" key="8">
    <source>
        <dbReference type="ARBA" id="ARBA00038436"/>
    </source>
</evidence>
<dbReference type="PANTHER" id="PTHR35011">
    <property type="entry name" value="2,3-DIKETO-L-GULONATE TRAP TRANSPORTER SMALL PERMEASE PROTEIN YIAM"/>
    <property type="match status" value="1"/>
</dbReference>
<evidence type="ECO:0000256" key="3">
    <source>
        <dbReference type="ARBA" id="ARBA00022475"/>
    </source>
</evidence>
<evidence type="ECO:0000256" key="5">
    <source>
        <dbReference type="ARBA" id="ARBA00022692"/>
    </source>
</evidence>
<comment type="similarity">
    <text evidence="8 9">Belongs to the TRAP transporter small permease family.</text>
</comment>
<dbReference type="GO" id="GO:0022857">
    <property type="term" value="F:transmembrane transporter activity"/>
    <property type="evidence" value="ECO:0007669"/>
    <property type="project" value="UniProtKB-UniRule"/>
</dbReference>
<comment type="function">
    <text evidence="9">Part of the tripartite ATP-independent periplasmic (TRAP) transport system.</text>
</comment>
<gene>
    <name evidence="11" type="ORF">EH31_10730</name>
</gene>
<dbReference type="AlphaFoldDB" id="A0A074MAX6"/>
<dbReference type="eggNOG" id="COG3090">
    <property type="taxonomic scope" value="Bacteria"/>
</dbReference>
<dbReference type="OrthoDB" id="4964541at2"/>
<feature type="transmembrane region" description="Helical" evidence="9">
    <location>
        <begin position="7"/>
        <end position="28"/>
    </location>
</feature>
<keyword evidence="4 9" id="KW-0997">Cell inner membrane</keyword>